<protein>
    <submittedName>
        <fullName evidence="3">Uncharacterized protein</fullName>
    </submittedName>
</protein>
<proteinExistence type="predicted"/>
<gene>
    <name evidence="3" type="ORF">IL334_007756</name>
</gene>
<feature type="compositionally biased region" description="Low complexity" evidence="1">
    <location>
        <begin position="115"/>
        <end position="133"/>
    </location>
</feature>
<dbReference type="Proteomes" id="UP001329825">
    <property type="component" value="Chromosome 11"/>
</dbReference>
<feature type="compositionally biased region" description="Polar residues" evidence="1">
    <location>
        <begin position="165"/>
        <end position="185"/>
    </location>
</feature>
<evidence type="ECO:0000256" key="2">
    <source>
        <dbReference type="SAM" id="Phobius"/>
    </source>
</evidence>
<organism evidence="3 4">
    <name type="scientific">Kwoniella shivajii</name>
    <dbReference type="NCBI Taxonomy" id="564305"/>
    <lineage>
        <taxon>Eukaryota</taxon>
        <taxon>Fungi</taxon>
        <taxon>Dikarya</taxon>
        <taxon>Basidiomycota</taxon>
        <taxon>Agaricomycotina</taxon>
        <taxon>Tremellomycetes</taxon>
        <taxon>Tremellales</taxon>
        <taxon>Cryptococcaceae</taxon>
        <taxon>Kwoniella</taxon>
    </lineage>
</organism>
<feature type="transmembrane region" description="Helical" evidence="2">
    <location>
        <begin position="67"/>
        <end position="89"/>
    </location>
</feature>
<evidence type="ECO:0000313" key="3">
    <source>
        <dbReference type="EMBL" id="WRT70757.1"/>
    </source>
</evidence>
<feature type="compositionally biased region" description="Low complexity" evidence="1">
    <location>
        <begin position="295"/>
        <end position="306"/>
    </location>
</feature>
<feature type="compositionally biased region" description="Polar residues" evidence="1">
    <location>
        <begin position="241"/>
        <end position="256"/>
    </location>
</feature>
<name>A0ABZ1DAY6_9TREE</name>
<dbReference type="GeneID" id="87959886"/>
<keyword evidence="2" id="KW-1133">Transmembrane helix</keyword>
<feature type="region of interest" description="Disordered" evidence="1">
    <location>
        <begin position="213"/>
        <end position="256"/>
    </location>
</feature>
<evidence type="ECO:0000313" key="4">
    <source>
        <dbReference type="Proteomes" id="UP001329825"/>
    </source>
</evidence>
<feature type="region of interest" description="Disordered" evidence="1">
    <location>
        <begin position="336"/>
        <end position="368"/>
    </location>
</feature>
<keyword evidence="2" id="KW-0812">Transmembrane</keyword>
<reference evidence="3 4" key="1">
    <citation type="submission" date="2024-01" db="EMBL/GenBank/DDBJ databases">
        <title>Comparative genomics of Cryptococcus and Kwoniella reveals pathogenesis evolution and contrasting modes of karyotype evolution via chromosome fusion or intercentromeric recombination.</title>
        <authorList>
            <person name="Coelho M.A."/>
            <person name="David-Palma M."/>
            <person name="Shea T."/>
            <person name="Bowers K."/>
            <person name="McGinley-Smith S."/>
            <person name="Mohammad A.W."/>
            <person name="Gnirke A."/>
            <person name="Yurkov A.M."/>
            <person name="Nowrousian M."/>
            <person name="Sun S."/>
            <person name="Cuomo C.A."/>
            <person name="Heitman J."/>
        </authorList>
    </citation>
    <scope>NUCLEOTIDE SEQUENCE [LARGE SCALE GENOMIC DNA]</scope>
    <source>
        <strain evidence="3">CBS 11374</strain>
    </source>
</reference>
<keyword evidence="4" id="KW-1185">Reference proteome</keyword>
<evidence type="ECO:0000256" key="1">
    <source>
        <dbReference type="SAM" id="MobiDB-lite"/>
    </source>
</evidence>
<feature type="region of interest" description="Disordered" evidence="1">
    <location>
        <begin position="268"/>
        <end position="317"/>
    </location>
</feature>
<keyword evidence="2" id="KW-0472">Membrane</keyword>
<dbReference type="RefSeq" id="XP_062795496.1">
    <property type="nucleotide sequence ID" value="XM_062939445.1"/>
</dbReference>
<sequence>MPPSPTLPTLTLSLPPLPLIPTSPPLIPPTLDKRQTYVTVSVVKNTTDSDTSSSSSSNSSSGFPIKIAIPALIGGMALALIGFGIWWWWTRKIKRERRAAWEARQRKKRKRAEQSARPSISSSRAPSGSGSKSPMEEKSFIPPVPALPKHAATQDPYKERGYGYSDTSAQPSFPPSSNQLSTSINSNLGSGAGAFGYATQPGLEQDLQYGYDQYGQPISQGYNNNNNNPQEKYRHQRSKSNDSSNPANPFSNTNSAAPVTLAAPINQKEEQGQAQPLPVKNEKSSKRAMARMKVADSAAANASADPAYRHQPKKPSPLAIAAAEAKAKQLAESNNNNMEHLAPPNESSLPPYESQGQGNNDSRGKAVSGEWGVALGSPNNDGHFNFNSQQPQVEQEDPYLKAQKIKSGLYTQDPYAAYHGDYNDDDEDVYHQAAEGMGLASNGIQSSTPKKSRWV</sequence>
<feature type="region of interest" description="Disordered" evidence="1">
    <location>
        <begin position="105"/>
        <end position="185"/>
    </location>
</feature>
<accession>A0ABZ1DAY6</accession>
<dbReference type="EMBL" id="CP141891">
    <property type="protein sequence ID" value="WRT70757.1"/>
    <property type="molecule type" value="Genomic_DNA"/>
</dbReference>